<dbReference type="EMBL" id="VVIM01002073">
    <property type="protein sequence ID" value="KAB0790011.1"/>
    <property type="molecule type" value="Genomic_DNA"/>
</dbReference>
<dbReference type="InParanoid" id="A0A5N3ZY79"/>
<sequence>MPKKLFCEVSSRQKRRRILKELTTSSIVPECNCVNAISADTYADCLSLPLSSNRSTSGEFENTNSLLTSVHSTITCDSSEISDTTSIRVCETNCELITENHNESFSLSEFKNKLRSWASFHSVSHMSISNLLSILRTVNVLSGLPQDARTLMQTPRNATENIIALGGGEFVHMGFVKSLQSSLQKHYTCLPTTVKVNLNIDGLPLTKSSSSQFWPILGSIVDSFYTKPFVISVYHGFHKPLSSKDFLSYFVQEARDILENGINYNGSIINVQLNAIICDAPARSYISGVKGHNGYFGCSKCIQEGDYVDNRMTFPEISSVLRTDESFRNKLHVEHHKDSKEANILECLNIGMVTQFPIDYMHAVCIGVTKKLIYFWINGKKDVRLKPNDIQNVTNHLSLLKPSITGEFSRKPRSITEYERWKATELRTFLLYTGPVVLREVLPGDYYDHFLSLSVAIRILCDKNLYIVLNNYAHTILEWFVKKYFILYGEQRIVYNVHSLLHLANDSKLFGPLDEYSAFKFENFMQIIKKKVKNSSRPLQQLFNRLMEEESLQGKSNCTSEANKMTSKLSFEGFTISQKPHDNCFEHENGDVMEVVNISMKDCMINAQKYQKVEPLFTAPCNSVKLGICIVKQSDLRQDIDTIDKKCVKRKCLKLPLYLNSSGSVNEHAIFPLIHSDGQKDCAQWKKDTSSKQYAVVRFDDESVSEVPITWLFDNNRSSWWPRNSKVATSYINRYSPPDPDSWSKYSVVAVEAICDSLEVARKKAEDIHYSEGEDKDRGRGKRLVQRSTLLSNFIDGSNNGSSDSDVEARTKRILTPPPELPPDLDISSMEMVILNKNTNIDTMNEQFPHGEYAEDEYVEEYAESYAESQEVPVNQFNSQSINRNGNYEISVMHKILEMVTEIKIQVNDIARNMQSFKVDKQPVEQYDIFTKCLPLNSFEAIEKFEELISDLEINKLFKTFLTTIGGNDYKDNINRVYKILFTNELGMGCSWLGQRNNKRMVDLKIIAAVKEIIIGQHNIQQKLIENCSSEWFRHARQRYQREKK</sequence>
<protein>
    <recommendedName>
        <fullName evidence="2">DUF4806 domain-containing protein</fullName>
    </recommendedName>
</protein>
<name>A0A5N3ZY79_PHOPY</name>
<feature type="domain" description="DUF4806" evidence="2">
    <location>
        <begin position="935"/>
        <end position="1007"/>
    </location>
</feature>
<feature type="region of interest" description="Disordered" evidence="1">
    <location>
        <begin position="795"/>
        <end position="826"/>
    </location>
</feature>
<organism evidence="3 4">
    <name type="scientific">Photinus pyralis</name>
    <name type="common">Common eastern firefly</name>
    <name type="synonym">Lampyris pyralis</name>
    <dbReference type="NCBI Taxonomy" id="7054"/>
    <lineage>
        <taxon>Eukaryota</taxon>
        <taxon>Metazoa</taxon>
        <taxon>Ecdysozoa</taxon>
        <taxon>Arthropoda</taxon>
        <taxon>Hexapoda</taxon>
        <taxon>Insecta</taxon>
        <taxon>Pterygota</taxon>
        <taxon>Neoptera</taxon>
        <taxon>Endopterygota</taxon>
        <taxon>Coleoptera</taxon>
        <taxon>Polyphaga</taxon>
        <taxon>Elateriformia</taxon>
        <taxon>Elateroidea</taxon>
        <taxon>Lampyridae</taxon>
        <taxon>Lampyrinae</taxon>
        <taxon>Photinus</taxon>
    </lineage>
</organism>
<evidence type="ECO:0000259" key="2">
    <source>
        <dbReference type="Pfam" id="PF16064"/>
    </source>
</evidence>
<dbReference type="PANTHER" id="PTHR33053">
    <property type="entry name" value="PROTEIN, PUTATIVE-RELATED"/>
    <property type="match status" value="1"/>
</dbReference>
<keyword evidence="4" id="KW-1185">Reference proteome</keyword>
<dbReference type="Pfam" id="PF16064">
    <property type="entry name" value="DUF4806"/>
    <property type="match status" value="1"/>
</dbReference>
<gene>
    <name evidence="3" type="ORF">PPYR_15696</name>
</gene>
<proteinExistence type="predicted"/>
<dbReference type="PANTHER" id="PTHR33053:SF24">
    <property type="entry name" value="TRANSPOSASE DOMAIN-CONTAINING PROTEIN"/>
    <property type="match status" value="1"/>
</dbReference>
<dbReference type="InterPro" id="IPR032071">
    <property type="entry name" value="DUF4806"/>
</dbReference>
<dbReference type="AlphaFoldDB" id="A0A5N3ZY79"/>
<evidence type="ECO:0000313" key="4">
    <source>
        <dbReference type="Proteomes" id="UP000327044"/>
    </source>
</evidence>
<comment type="caution">
    <text evidence="3">The sequence shown here is derived from an EMBL/GenBank/DDBJ whole genome shotgun (WGS) entry which is preliminary data.</text>
</comment>
<reference evidence="3 4" key="1">
    <citation type="journal article" date="2018" name="Elife">
        <title>Firefly genomes illuminate parallel origins of bioluminescence in beetles.</title>
        <authorList>
            <person name="Fallon T.R."/>
            <person name="Lower S.E."/>
            <person name="Chang C.H."/>
            <person name="Bessho-Uehara M."/>
            <person name="Martin G.J."/>
            <person name="Bewick A.J."/>
            <person name="Behringer M."/>
            <person name="Debat H.J."/>
            <person name="Wong I."/>
            <person name="Day J.C."/>
            <person name="Suvorov A."/>
            <person name="Silva C.J."/>
            <person name="Stanger-Hall K.F."/>
            <person name="Hall D.W."/>
            <person name="Schmitz R.J."/>
            <person name="Nelson D.R."/>
            <person name="Lewis S.M."/>
            <person name="Shigenobu S."/>
            <person name="Bybee S.M."/>
            <person name="Larracuente A.M."/>
            <person name="Oba Y."/>
            <person name="Weng J.K."/>
        </authorList>
    </citation>
    <scope>NUCLEOTIDE SEQUENCE [LARGE SCALE GENOMIC DNA]</scope>
    <source>
        <strain evidence="3">1611_PpyrPB1</strain>
        <tissue evidence="3">Whole body</tissue>
    </source>
</reference>
<dbReference type="Proteomes" id="UP000327044">
    <property type="component" value="Unassembled WGS sequence"/>
</dbReference>
<evidence type="ECO:0000313" key="3">
    <source>
        <dbReference type="EMBL" id="KAB0790011.1"/>
    </source>
</evidence>
<evidence type="ECO:0000256" key="1">
    <source>
        <dbReference type="SAM" id="MobiDB-lite"/>
    </source>
</evidence>
<accession>A0A5N3ZY79</accession>